<dbReference type="InterPro" id="IPR012833">
    <property type="entry name" value="NrdD"/>
</dbReference>
<accession>A0ABP7FH65</accession>
<keyword evidence="2" id="KW-1185">Reference proteome</keyword>
<organism evidence="1 2">
    <name type="scientific">Flavobacterium ginsengisoli</name>
    <dbReference type="NCBI Taxonomy" id="871694"/>
    <lineage>
        <taxon>Bacteria</taxon>
        <taxon>Pseudomonadati</taxon>
        <taxon>Bacteroidota</taxon>
        <taxon>Flavobacteriia</taxon>
        <taxon>Flavobacteriales</taxon>
        <taxon>Flavobacteriaceae</taxon>
        <taxon>Flavobacterium</taxon>
    </lineage>
</organism>
<sequence>MGNMNIVQNATKFCSIKTIKNTWLMKTKTRKILEENKSQRSKCLVYTRVMGYHRPVESFNIGKKGEHQQRTHFEETIIY</sequence>
<evidence type="ECO:0000313" key="1">
    <source>
        <dbReference type="EMBL" id="GAA3738956.1"/>
    </source>
</evidence>
<dbReference type="EMBL" id="BAABDT010000004">
    <property type="protein sequence ID" value="GAA3738956.1"/>
    <property type="molecule type" value="Genomic_DNA"/>
</dbReference>
<name>A0ABP7FH65_9FLAO</name>
<dbReference type="Pfam" id="PF13597">
    <property type="entry name" value="NRDD"/>
    <property type="match status" value="1"/>
</dbReference>
<dbReference type="Proteomes" id="UP001501367">
    <property type="component" value="Unassembled WGS sequence"/>
</dbReference>
<comment type="caution">
    <text evidence="1">The sequence shown here is derived from an EMBL/GenBank/DDBJ whole genome shotgun (WGS) entry which is preliminary data.</text>
</comment>
<reference evidence="2" key="1">
    <citation type="journal article" date="2019" name="Int. J. Syst. Evol. Microbiol.">
        <title>The Global Catalogue of Microorganisms (GCM) 10K type strain sequencing project: providing services to taxonomists for standard genome sequencing and annotation.</title>
        <authorList>
            <consortium name="The Broad Institute Genomics Platform"/>
            <consortium name="The Broad Institute Genome Sequencing Center for Infectious Disease"/>
            <person name="Wu L."/>
            <person name="Ma J."/>
        </authorList>
    </citation>
    <scope>NUCLEOTIDE SEQUENCE [LARGE SCALE GENOMIC DNA]</scope>
    <source>
        <strain evidence="2">JCM 17336</strain>
    </source>
</reference>
<protein>
    <submittedName>
        <fullName evidence="1">Uncharacterized protein</fullName>
    </submittedName>
</protein>
<proteinExistence type="predicted"/>
<evidence type="ECO:0000313" key="2">
    <source>
        <dbReference type="Proteomes" id="UP001501367"/>
    </source>
</evidence>
<gene>
    <name evidence="1" type="ORF">GCM10022422_23040</name>
</gene>